<dbReference type="Proteomes" id="UP000779900">
    <property type="component" value="Unassembled WGS sequence"/>
</dbReference>
<dbReference type="AlphaFoldDB" id="A0A937XGR4"/>
<accession>A0A937XGR4</accession>
<evidence type="ECO:0000313" key="2">
    <source>
        <dbReference type="EMBL" id="MBM3331756.1"/>
    </source>
</evidence>
<evidence type="ECO:0000256" key="1">
    <source>
        <dbReference type="SAM" id="SignalP"/>
    </source>
</evidence>
<comment type="caution">
    <text evidence="2">The sequence shown here is derived from an EMBL/GenBank/DDBJ whole genome shotgun (WGS) entry which is preliminary data.</text>
</comment>
<dbReference type="PANTHER" id="PTHR42754">
    <property type="entry name" value="ENDOGLUCANASE"/>
    <property type="match status" value="1"/>
</dbReference>
<dbReference type="EMBL" id="VGIR01000042">
    <property type="protein sequence ID" value="MBM3331756.1"/>
    <property type="molecule type" value="Genomic_DNA"/>
</dbReference>
<evidence type="ECO:0000313" key="3">
    <source>
        <dbReference type="Proteomes" id="UP000779900"/>
    </source>
</evidence>
<gene>
    <name evidence="2" type="ORF">FJY68_07900</name>
</gene>
<feature type="signal peptide" evidence="1">
    <location>
        <begin position="1"/>
        <end position="24"/>
    </location>
</feature>
<organism evidence="2 3">
    <name type="scientific">candidate division WOR-3 bacterium</name>
    <dbReference type="NCBI Taxonomy" id="2052148"/>
    <lineage>
        <taxon>Bacteria</taxon>
        <taxon>Bacteria division WOR-3</taxon>
    </lineage>
</organism>
<feature type="chain" id="PRO_5037496822" description="Bulb-type lectin domain-containing protein" evidence="1">
    <location>
        <begin position="25"/>
        <end position="458"/>
    </location>
</feature>
<dbReference type="PANTHER" id="PTHR42754:SF1">
    <property type="entry name" value="LIPOPROTEIN"/>
    <property type="match status" value="1"/>
</dbReference>
<sequence>MRISIVAVGSATLAVICMASIASAQTGWWRTYGGPSDDDGRSIQQTADDGYIVAGWTKSFGAGYADVCLIKTNAQGDSLWVRTYGGPNQDGGNSVQQTTDGGYIIAGGSGSFGAGLYDVYLVKTDASGDTLWTRTYGGTDQDMGNSVQQTADGGYIITGCTKSFGAGNWDVYLVKTNALGDTVWTRTYGGAQSDWGYSVQQTADSGYVIAGYGAGNADVYLIKTNAQGDTLWTRTYGGSRQDVAYSLQLTADGGYIIAGETDSYGAANGDVYLIKVNPQGDTLWARTYGGPNYDDGRSVQQTTDGGYVIAGITQSFGAGNSDVYLVKINALGDTVWTATYGGPQSDAGYSVQQTADGGYVVSGGTYSFGAGTPDSDNVYLIKTDSLGTVGVLEENPGQQAVGRKPAATVVRRLPQGASVFDALGRRVQHPRPGVYFVREPQAQAQAQAQATRKVLLVE</sequence>
<dbReference type="SUPFAM" id="SSF82171">
    <property type="entry name" value="DPP6 N-terminal domain-like"/>
    <property type="match status" value="1"/>
</dbReference>
<reference evidence="2" key="1">
    <citation type="submission" date="2019-03" db="EMBL/GenBank/DDBJ databases">
        <title>Lake Tanganyika Metagenome-Assembled Genomes (MAGs).</title>
        <authorList>
            <person name="Tran P."/>
        </authorList>
    </citation>
    <scope>NUCLEOTIDE SEQUENCE</scope>
    <source>
        <strain evidence="2">K_DeepCast_150m_m2_040</strain>
    </source>
</reference>
<evidence type="ECO:0008006" key="4">
    <source>
        <dbReference type="Google" id="ProtNLM"/>
    </source>
</evidence>
<name>A0A937XGR4_UNCW3</name>
<keyword evidence="1" id="KW-0732">Signal</keyword>
<proteinExistence type="predicted"/>
<protein>
    <recommendedName>
        <fullName evidence="4">Bulb-type lectin domain-containing protein</fullName>
    </recommendedName>
</protein>